<keyword evidence="2" id="KW-1185">Reference proteome</keyword>
<reference evidence="1 2" key="1">
    <citation type="submission" date="2015-07" db="EMBL/GenBank/DDBJ databases">
        <title>The genome of Dufourea novaeangliae.</title>
        <authorList>
            <person name="Pan H."/>
            <person name="Kapheim K."/>
        </authorList>
    </citation>
    <scope>NUCLEOTIDE SEQUENCE [LARGE SCALE GENOMIC DNA]</scope>
    <source>
        <strain evidence="1">0120121106</strain>
        <tissue evidence="1">Whole body</tissue>
    </source>
</reference>
<proteinExistence type="predicted"/>
<name>A0A154PNY0_DUFNO</name>
<dbReference type="AlphaFoldDB" id="A0A154PNY0"/>
<protein>
    <submittedName>
        <fullName evidence="1">Uncharacterized protein</fullName>
    </submittedName>
</protein>
<dbReference type="Proteomes" id="UP000076502">
    <property type="component" value="Unassembled WGS sequence"/>
</dbReference>
<evidence type="ECO:0000313" key="1">
    <source>
        <dbReference type="EMBL" id="KZC13569.1"/>
    </source>
</evidence>
<sequence>MTKYSRPFRAPYRIKISLKTNRPGITKHCQQTANNTALLLLRITKRRVKGISPPPPLATPVDTGLSKHENHFHETCHCVTKYAYIS</sequence>
<dbReference type="EMBL" id="KQ435007">
    <property type="protein sequence ID" value="KZC13569.1"/>
    <property type="molecule type" value="Genomic_DNA"/>
</dbReference>
<organism evidence="1 2">
    <name type="scientific">Dufourea novaeangliae</name>
    <name type="common">Sweat bee</name>
    <dbReference type="NCBI Taxonomy" id="178035"/>
    <lineage>
        <taxon>Eukaryota</taxon>
        <taxon>Metazoa</taxon>
        <taxon>Ecdysozoa</taxon>
        <taxon>Arthropoda</taxon>
        <taxon>Hexapoda</taxon>
        <taxon>Insecta</taxon>
        <taxon>Pterygota</taxon>
        <taxon>Neoptera</taxon>
        <taxon>Endopterygota</taxon>
        <taxon>Hymenoptera</taxon>
        <taxon>Apocrita</taxon>
        <taxon>Aculeata</taxon>
        <taxon>Apoidea</taxon>
        <taxon>Anthophila</taxon>
        <taxon>Halictidae</taxon>
        <taxon>Rophitinae</taxon>
        <taxon>Dufourea</taxon>
    </lineage>
</organism>
<evidence type="ECO:0000313" key="2">
    <source>
        <dbReference type="Proteomes" id="UP000076502"/>
    </source>
</evidence>
<gene>
    <name evidence="1" type="ORF">WN55_05121</name>
</gene>
<accession>A0A154PNY0</accession>